<name>A0A6L3WBN7_9ACTN</name>
<dbReference type="SUPFAM" id="SSF48452">
    <property type="entry name" value="TPR-like"/>
    <property type="match status" value="1"/>
</dbReference>
<gene>
    <name evidence="1" type="ORF">F9B16_01285</name>
</gene>
<keyword evidence="2" id="KW-1185">Reference proteome</keyword>
<dbReference type="Gene3D" id="1.25.40.10">
    <property type="entry name" value="Tetratricopeptide repeat domain"/>
    <property type="match status" value="1"/>
</dbReference>
<dbReference type="Proteomes" id="UP000483004">
    <property type="component" value="Unassembled WGS sequence"/>
</dbReference>
<reference evidence="1 2" key="1">
    <citation type="submission" date="2019-09" db="EMBL/GenBank/DDBJ databases">
        <title>Actinomadura physcomitrii sp. nov., a novel actinomycete isolated from moss [Physcomitrium sphaericum (Ludw) Fuernr].</title>
        <authorList>
            <person name="Liu C."/>
            <person name="Zhuang X."/>
        </authorList>
    </citation>
    <scope>NUCLEOTIDE SEQUENCE [LARGE SCALE GENOMIC DNA]</scope>
    <source>
        <strain evidence="1 2">CYP1-1B</strain>
    </source>
</reference>
<evidence type="ECO:0000313" key="1">
    <source>
        <dbReference type="EMBL" id="KAB2390489.1"/>
    </source>
</evidence>
<organism evidence="1 2">
    <name type="scientific">Actinomadura montaniterrae</name>
    <dbReference type="NCBI Taxonomy" id="1803903"/>
    <lineage>
        <taxon>Bacteria</taxon>
        <taxon>Bacillati</taxon>
        <taxon>Actinomycetota</taxon>
        <taxon>Actinomycetes</taxon>
        <taxon>Streptosporangiales</taxon>
        <taxon>Thermomonosporaceae</taxon>
        <taxon>Actinomadura</taxon>
    </lineage>
</organism>
<dbReference type="OrthoDB" id="3213425at2"/>
<evidence type="ECO:0000313" key="2">
    <source>
        <dbReference type="Proteomes" id="UP000483004"/>
    </source>
</evidence>
<dbReference type="InterPro" id="IPR011990">
    <property type="entry name" value="TPR-like_helical_dom_sf"/>
</dbReference>
<dbReference type="EMBL" id="WBMR01000001">
    <property type="protein sequence ID" value="KAB2390489.1"/>
    <property type="molecule type" value="Genomic_DNA"/>
</dbReference>
<proteinExistence type="predicted"/>
<dbReference type="AlphaFoldDB" id="A0A6L3WBN7"/>
<accession>A0A6L3WBN7</accession>
<sequence>MAARTPNDRLARLMADAGFDSHKAFARAVLEESRLAGEPLRRCDHTYVARWLDGMVPRGKTPSFIASALGRKLRRTVSPTEFGMATAGGAMSPDLGLTYPESIAEGAENIIRLWRADLDESSLVLKSKIDPKAWGEASLRWLVNPEVINRGMSSSGAGVGESDVNRFRVTTDVFSQLDNRYGGGHARQALVQYLATDGERLLRGKCTDVVRQNLLKAVAEATLLAAWMSYDSGLHSLAQRYFIQALSLAQAGDNRLLAASILDAMSHQATFVGRYREAVNLARAARTGTQALATPTLTAHFLAMEARALARLGDARACDLALSEAVTAFERRRPEDDPEWIQYFDDAELSAEFGHCFRDLGRPVDASRYADQCLGTIDDGVYLRSDFFATMVLADSHLNAGESERACLVALQALKTGEELRSARCVSYLREFRERLTAVGKSSTVTGFHEQARESRLWRIASSPSG</sequence>
<comment type="caution">
    <text evidence="1">The sequence shown here is derived from an EMBL/GenBank/DDBJ whole genome shotgun (WGS) entry which is preliminary data.</text>
</comment>
<protein>
    <submittedName>
        <fullName evidence="1">XRE family transcriptional regulator</fullName>
    </submittedName>
</protein>